<dbReference type="AlphaFoldDB" id="A0A3A3YV15"/>
<name>A0A3A3YV15_9ACTN</name>
<dbReference type="InterPro" id="IPR011033">
    <property type="entry name" value="PRC_barrel-like_sf"/>
</dbReference>
<dbReference type="GO" id="GO:0019684">
    <property type="term" value="P:photosynthesis, light reaction"/>
    <property type="evidence" value="ECO:0007669"/>
    <property type="project" value="InterPro"/>
</dbReference>
<dbReference type="GO" id="GO:0030077">
    <property type="term" value="C:plasma membrane light-harvesting complex"/>
    <property type="evidence" value="ECO:0007669"/>
    <property type="project" value="InterPro"/>
</dbReference>
<accession>A0A3A3YV15</accession>
<organism evidence="2 3">
    <name type="scientific">Vallicoccus soli</name>
    <dbReference type="NCBI Taxonomy" id="2339232"/>
    <lineage>
        <taxon>Bacteria</taxon>
        <taxon>Bacillati</taxon>
        <taxon>Actinomycetota</taxon>
        <taxon>Actinomycetes</taxon>
        <taxon>Motilibacterales</taxon>
        <taxon>Vallicoccaceae</taxon>
        <taxon>Vallicoccus</taxon>
    </lineage>
</organism>
<evidence type="ECO:0000313" key="2">
    <source>
        <dbReference type="EMBL" id="RJK95381.1"/>
    </source>
</evidence>
<keyword evidence="3" id="KW-1185">Reference proteome</keyword>
<evidence type="ECO:0000259" key="1">
    <source>
        <dbReference type="Pfam" id="PF05239"/>
    </source>
</evidence>
<dbReference type="Gene3D" id="3.90.50.10">
    <property type="entry name" value="Photosynthetic Reaction Center, subunit H, domain 2"/>
    <property type="match status" value="1"/>
</dbReference>
<reference evidence="2 3" key="1">
    <citation type="submission" date="2018-09" db="EMBL/GenBank/DDBJ databases">
        <title>YIM 75000 draft genome.</title>
        <authorList>
            <person name="Tang S."/>
            <person name="Feng Y."/>
        </authorList>
    </citation>
    <scope>NUCLEOTIDE SEQUENCE [LARGE SCALE GENOMIC DNA]</scope>
    <source>
        <strain evidence="2 3">YIM 75000</strain>
    </source>
</reference>
<dbReference type="EMBL" id="QZEZ01000005">
    <property type="protein sequence ID" value="RJK95381.1"/>
    <property type="molecule type" value="Genomic_DNA"/>
</dbReference>
<proteinExistence type="predicted"/>
<gene>
    <name evidence="2" type="ORF">D5H78_12015</name>
</gene>
<sequence length="117" mass="12542">MFEAEDVRDWLGHDVVDAEGAKVGSLESVYYDTATQEPAFASVKVGVVSKKLVFVPLAGALVAPGHLKVMADKKLVKEAPSIDTDGELTADLEPAVFEHYGLAYVPGATGERRLGRR</sequence>
<dbReference type="Pfam" id="PF05239">
    <property type="entry name" value="PRC"/>
    <property type="match status" value="1"/>
</dbReference>
<evidence type="ECO:0000313" key="3">
    <source>
        <dbReference type="Proteomes" id="UP000265614"/>
    </source>
</evidence>
<dbReference type="OrthoDB" id="3712018at2"/>
<dbReference type="InterPro" id="IPR014747">
    <property type="entry name" value="Bac_photo_RC_H_C"/>
</dbReference>
<feature type="domain" description="PRC-barrel" evidence="1">
    <location>
        <begin position="5"/>
        <end position="75"/>
    </location>
</feature>
<dbReference type="SUPFAM" id="SSF50346">
    <property type="entry name" value="PRC-barrel domain"/>
    <property type="match status" value="1"/>
</dbReference>
<dbReference type="RefSeq" id="WP_119950734.1">
    <property type="nucleotide sequence ID" value="NZ_QZEZ01000005.1"/>
</dbReference>
<comment type="caution">
    <text evidence="2">The sequence shown here is derived from an EMBL/GenBank/DDBJ whole genome shotgun (WGS) entry which is preliminary data.</text>
</comment>
<protein>
    <submittedName>
        <fullName evidence="2">PRC-barrel domain containing protein</fullName>
    </submittedName>
</protein>
<dbReference type="Proteomes" id="UP000265614">
    <property type="component" value="Unassembled WGS sequence"/>
</dbReference>
<dbReference type="InterPro" id="IPR027275">
    <property type="entry name" value="PRC-brl_dom"/>
</dbReference>